<sequence length="307" mass="34247">MNWLAMWTSRDSVKAAMAASFGVLMLTGMYNDDNSFSDDGYLETIRETMQQIDLIKLIINKFPDDLQLALSSREATEAFRRGKIASMIGIEGLHQIGNSFSVLRSYYDLGVRYATLTHNHNNAFADSACRPLAVSAILIIRRDRMIDLSHTSEATCLDVLGLTKAPENSGIIMITFVPEFVSSDPENSSYEHVLEHIMYVGKLIGYDHIGIGSDFDGIPKAVTGLEDVSMMPRLAAGLLEREVKESDVRKILGYNLLRVMEAVEAAADVGYAKDKDIPLDQVKPLWEDAFRRRISALYPNAQPIEFD</sequence>
<dbReference type="GO" id="GO:0006508">
    <property type="term" value="P:proteolysis"/>
    <property type="evidence" value="ECO:0007669"/>
    <property type="project" value="UniProtKB-KW"/>
</dbReference>
<dbReference type="PANTHER" id="PTHR10443">
    <property type="entry name" value="MICROSOMAL DIPEPTIDASE"/>
    <property type="match status" value="1"/>
</dbReference>
<keyword evidence="2" id="KW-0645">Protease</keyword>
<accession>J3S891</accession>
<keyword evidence="2" id="KW-0479">Metal-binding</keyword>
<dbReference type="SUPFAM" id="SSF51556">
    <property type="entry name" value="Metallo-dependent hydrolases"/>
    <property type="match status" value="1"/>
</dbReference>
<dbReference type="Gene3D" id="3.20.20.140">
    <property type="entry name" value="Metal-dependent hydrolases"/>
    <property type="match status" value="2"/>
</dbReference>
<comment type="cofactor">
    <cofactor evidence="2">
        <name>Zn(2+)</name>
        <dbReference type="ChEBI" id="CHEBI:29105"/>
    </cofactor>
</comment>
<dbReference type="InterPro" id="IPR008257">
    <property type="entry name" value="Pept_M19"/>
</dbReference>
<keyword evidence="1 2" id="KW-0224">Dipeptidase</keyword>
<dbReference type="PANTHER" id="PTHR10443:SF12">
    <property type="entry name" value="DIPEPTIDASE"/>
    <property type="match status" value="1"/>
</dbReference>
<comment type="similarity">
    <text evidence="2">Belongs to the metallo-dependent hydrolases superfamily. Peptidase M19 family.</text>
</comment>
<evidence type="ECO:0000256" key="1">
    <source>
        <dbReference type="ARBA" id="ARBA00022997"/>
    </source>
</evidence>
<dbReference type="EMBL" id="JN121120">
    <property type="protein sequence ID" value="AFK23382.1"/>
    <property type="molecule type" value="Genomic_DNA"/>
</dbReference>
<proteinExistence type="inferred from homology"/>
<keyword evidence="2" id="KW-0862">Zinc</keyword>
<evidence type="ECO:0000256" key="2">
    <source>
        <dbReference type="RuleBase" id="RU341113"/>
    </source>
</evidence>
<dbReference type="PROSITE" id="PS51365">
    <property type="entry name" value="RENAL_DIPEPTIDASE_2"/>
    <property type="match status" value="1"/>
</dbReference>
<dbReference type="VEuPathDB" id="FungiDB:A9K55_000909"/>
<dbReference type="GO" id="GO:0070573">
    <property type="term" value="F:metallodipeptidase activity"/>
    <property type="evidence" value="ECO:0007669"/>
    <property type="project" value="InterPro"/>
</dbReference>
<dbReference type="Pfam" id="PF01244">
    <property type="entry name" value="Peptidase_M19"/>
    <property type="match status" value="2"/>
</dbReference>
<comment type="catalytic activity">
    <reaction evidence="2">
        <text>an L-aminoacyl-L-amino acid + H2O = 2 an L-alpha-amino acid</text>
        <dbReference type="Rhea" id="RHEA:48940"/>
        <dbReference type="ChEBI" id="CHEBI:15377"/>
        <dbReference type="ChEBI" id="CHEBI:59869"/>
        <dbReference type="ChEBI" id="CHEBI:77460"/>
        <dbReference type="EC" id="3.4.13.19"/>
    </reaction>
</comment>
<keyword evidence="2" id="KW-0378">Hydrolase</keyword>
<evidence type="ECO:0000313" key="3">
    <source>
        <dbReference type="EMBL" id="AFK23382.1"/>
    </source>
</evidence>
<protein>
    <recommendedName>
        <fullName evidence="2">Dipeptidase</fullName>
        <ecNumber evidence="2">3.4.13.19</ecNumber>
    </recommendedName>
</protein>
<dbReference type="AlphaFoldDB" id="J3S891"/>
<name>J3S891_CORMI</name>
<gene>
    <name evidence="3" type="primary">EtplJ</name>
</gene>
<dbReference type="GO" id="GO:0046872">
    <property type="term" value="F:metal ion binding"/>
    <property type="evidence" value="ECO:0007669"/>
    <property type="project" value="UniProtKB-UniRule"/>
</dbReference>
<reference evidence="3" key="2">
    <citation type="journal article" date="2012" name="FEMS Microbiol. Lett.">
        <title>The nonribosomal peptide and polyketide synthetic gene clusters in two strains of entomopathogenic fungi in Cordyceps.</title>
        <authorList>
            <person name="Wang W.J."/>
            <person name="Vogel H."/>
            <person name="Yao Y.J."/>
            <person name="Ping L."/>
        </authorList>
    </citation>
    <scope>NUCLEOTIDE SEQUENCE</scope>
    <source>
        <strain evidence="3">DSM1153</strain>
    </source>
</reference>
<dbReference type="EC" id="3.4.13.19" evidence="2"/>
<reference evidence="3" key="1">
    <citation type="submission" date="2011-06" db="EMBL/GenBank/DDBJ databases">
        <title>Characterization of a highly pathogenic TSV isolate from Colombia.</title>
        <authorList>
            <person name="Aranguren L.F."/>
            <person name="Tang K."/>
        </authorList>
    </citation>
    <scope>NUCLEOTIDE SEQUENCE</scope>
    <source>
        <strain evidence="3">DSM1153</strain>
    </source>
</reference>
<organism evidence="3">
    <name type="scientific">Cordyceps militaris</name>
    <name type="common">Caterpillar fungus</name>
    <name type="synonym">Clavaria militaris</name>
    <dbReference type="NCBI Taxonomy" id="73501"/>
    <lineage>
        <taxon>Eukaryota</taxon>
        <taxon>Fungi</taxon>
        <taxon>Dikarya</taxon>
        <taxon>Ascomycota</taxon>
        <taxon>Pezizomycotina</taxon>
        <taxon>Sordariomycetes</taxon>
        <taxon>Hypocreomycetidae</taxon>
        <taxon>Hypocreales</taxon>
        <taxon>Cordycipitaceae</taxon>
        <taxon>Cordyceps</taxon>
    </lineage>
</organism>
<dbReference type="InterPro" id="IPR032466">
    <property type="entry name" value="Metal_Hydrolase"/>
</dbReference>
<keyword evidence="2" id="KW-0482">Metalloprotease</keyword>
<dbReference type="VEuPathDB" id="FungiDB:CCM_03911"/>